<accession>A0A926JTG8</accession>
<dbReference type="SUPFAM" id="SSF160904">
    <property type="entry name" value="Jann2411-like"/>
    <property type="match status" value="1"/>
</dbReference>
<dbReference type="PANTHER" id="PTHR35525:SF3">
    <property type="entry name" value="BLL6575 PROTEIN"/>
    <property type="match status" value="1"/>
</dbReference>
<gene>
    <name evidence="2" type="ORF">IBL28_14560</name>
</gene>
<evidence type="ECO:0000313" key="2">
    <source>
        <dbReference type="EMBL" id="MBC9797195.1"/>
    </source>
</evidence>
<organism evidence="2 3">
    <name type="scientific">Sinomicrobium weinanense</name>
    <dbReference type="NCBI Taxonomy" id="2842200"/>
    <lineage>
        <taxon>Bacteria</taxon>
        <taxon>Pseudomonadati</taxon>
        <taxon>Bacteroidota</taxon>
        <taxon>Flavobacteriia</taxon>
        <taxon>Flavobacteriales</taxon>
        <taxon>Flavobacteriaceae</taxon>
        <taxon>Sinomicrobium</taxon>
    </lineage>
</organism>
<proteinExistence type="predicted"/>
<dbReference type="Gene3D" id="1.10.3300.10">
    <property type="entry name" value="Jann2411-like domain"/>
    <property type="match status" value="1"/>
</dbReference>
<keyword evidence="3" id="KW-1185">Reference proteome</keyword>
<evidence type="ECO:0000313" key="3">
    <source>
        <dbReference type="Proteomes" id="UP000653730"/>
    </source>
</evidence>
<dbReference type="Proteomes" id="UP000653730">
    <property type="component" value="Unassembled WGS sequence"/>
</dbReference>
<dbReference type="InterPro" id="IPR023286">
    <property type="entry name" value="ABATE_dom_sf"/>
</dbReference>
<sequence>MVKKYSINNIRLDGGTLCLDFVNTVHDRKKEPLPDYLLHTDDLVAWGIRLELLPENTLTLAATQKGKDPLKEAIIFRELLYRIFFALGKDGSIVPEDLKTFNHYLSHYLPYLRITKENNGFDRTWELPAEEVSRIIAPVLLDAYDLILSDKLHRVKECPNCGWLFFDATKNGRRRWCSMKSCGSSVKALEWYHRQKKKG</sequence>
<protein>
    <submittedName>
        <fullName evidence="2">CGNR zinc finger domain-containing protein</fullName>
    </submittedName>
</protein>
<comment type="caution">
    <text evidence="2">The sequence shown here is derived from an EMBL/GenBank/DDBJ whole genome shotgun (WGS) entry which is preliminary data.</text>
</comment>
<dbReference type="AlphaFoldDB" id="A0A926JTG8"/>
<dbReference type="InterPro" id="IPR010852">
    <property type="entry name" value="ABATE"/>
</dbReference>
<dbReference type="PANTHER" id="PTHR35525">
    <property type="entry name" value="BLL6575 PROTEIN"/>
    <property type="match status" value="1"/>
</dbReference>
<reference evidence="2 3" key="1">
    <citation type="submission" date="2020-09" db="EMBL/GenBank/DDBJ databases">
        <title>Sinomicrobium weinanense sp. nov., a halophilic bacteria isolated from saline-alkali soil.</title>
        <authorList>
            <person name="Wu P."/>
            <person name="Ren H."/>
            <person name="Mei Y."/>
            <person name="Liang Y."/>
            <person name="Chen Z."/>
        </authorList>
    </citation>
    <scope>NUCLEOTIDE SEQUENCE [LARGE SCALE GENOMIC DNA]</scope>
    <source>
        <strain evidence="2 3">FJxs</strain>
    </source>
</reference>
<dbReference type="Pfam" id="PF11706">
    <property type="entry name" value="zf-CGNR"/>
    <property type="match status" value="1"/>
</dbReference>
<dbReference type="InterPro" id="IPR021005">
    <property type="entry name" value="Znf_CGNR"/>
</dbReference>
<dbReference type="EMBL" id="JACVDC010000050">
    <property type="protein sequence ID" value="MBC9797195.1"/>
    <property type="molecule type" value="Genomic_DNA"/>
</dbReference>
<name>A0A926JTG8_9FLAO</name>
<dbReference type="Pfam" id="PF07336">
    <property type="entry name" value="ABATE"/>
    <property type="match status" value="1"/>
</dbReference>
<feature type="domain" description="Zinc finger CGNR" evidence="1">
    <location>
        <begin position="154"/>
        <end position="195"/>
    </location>
</feature>
<dbReference type="RefSeq" id="WP_187966333.1">
    <property type="nucleotide sequence ID" value="NZ_JACVDC010000050.1"/>
</dbReference>
<evidence type="ECO:0000259" key="1">
    <source>
        <dbReference type="Pfam" id="PF11706"/>
    </source>
</evidence>